<dbReference type="Pfam" id="PF02130">
    <property type="entry name" value="YbeY"/>
    <property type="match status" value="1"/>
</dbReference>
<evidence type="ECO:0000256" key="1">
    <source>
        <dbReference type="ARBA" id="ARBA00010875"/>
    </source>
</evidence>
<keyword evidence="6 7" id="KW-0862">Zinc</keyword>
<dbReference type="NCBIfam" id="TIGR00043">
    <property type="entry name" value="rRNA maturation RNase YbeY"/>
    <property type="match status" value="1"/>
</dbReference>
<keyword evidence="3 7" id="KW-0479">Metal-binding</keyword>
<comment type="caution">
    <text evidence="8">The sequence shown here is derived from an EMBL/GenBank/DDBJ whole genome shotgun (WGS) entry which is preliminary data.</text>
</comment>
<dbReference type="HAMAP" id="MF_00009">
    <property type="entry name" value="Endoribonucl_YbeY"/>
    <property type="match status" value="1"/>
</dbReference>
<dbReference type="Proteomes" id="UP000618952">
    <property type="component" value="Unassembled WGS sequence"/>
</dbReference>
<evidence type="ECO:0000313" key="9">
    <source>
        <dbReference type="Proteomes" id="UP000618952"/>
    </source>
</evidence>
<dbReference type="EMBL" id="JACLHY010000001">
    <property type="protein sequence ID" value="MBC8766889.1"/>
    <property type="molecule type" value="Genomic_DNA"/>
</dbReference>
<dbReference type="RefSeq" id="WP_187581547.1">
    <property type="nucleotide sequence ID" value="NZ_JACLHY010000001.1"/>
</dbReference>
<proteinExistence type="inferred from homology"/>
<dbReference type="SUPFAM" id="SSF55486">
    <property type="entry name" value="Metalloproteases ('zincins'), catalytic domain"/>
    <property type="match status" value="1"/>
</dbReference>
<comment type="function">
    <text evidence="7">Single strand-specific metallo-endoribonuclease involved in late-stage 70S ribosome quality control and in maturation of the 3' terminus of the 16S rRNA.</text>
</comment>
<accession>A0ABR7QIF0</accession>
<gene>
    <name evidence="7 8" type="primary">ybeY</name>
    <name evidence="8" type="ORF">H4O18_02685</name>
</gene>
<keyword evidence="2 7" id="KW-0540">Nuclease</keyword>
<keyword evidence="7" id="KW-0963">Cytoplasm</keyword>
<dbReference type="PANTHER" id="PTHR46986:SF1">
    <property type="entry name" value="ENDORIBONUCLEASE YBEY, CHLOROPLASTIC"/>
    <property type="match status" value="1"/>
</dbReference>
<organism evidence="8 9">
    <name type="scientific">Arenibacter arenosicollis</name>
    <dbReference type="NCBI Taxonomy" id="2762274"/>
    <lineage>
        <taxon>Bacteria</taxon>
        <taxon>Pseudomonadati</taxon>
        <taxon>Bacteroidota</taxon>
        <taxon>Flavobacteriia</taxon>
        <taxon>Flavobacteriales</taxon>
        <taxon>Flavobacteriaceae</taxon>
        <taxon>Arenibacter</taxon>
    </lineage>
</organism>
<evidence type="ECO:0000256" key="4">
    <source>
        <dbReference type="ARBA" id="ARBA00022759"/>
    </source>
</evidence>
<protein>
    <recommendedName>
        <fullName evidence="7">Endoribonuclease YbeY</fullName>
        <ecNumber evidence="7">3.1.-.-</ecNumber>
    </recommendedName>
</protein>
<keyword evidence="7" id="KW-0690">Ribosome biogenesis</keyword>
<feature type="binding site" evidence="7">
    <location>
        <position position="109"/>
    </location>
    <ligand>
        <name>Zn(2+)</name>
        <dbReference type="ChEBI" id="CHEBI:29105"/>
        <note>catalytic</note>
    </ligand>
</feature>
<comment type="similarity">
    <text evidence="1 7">Belongs to the endoribonuclease YbeY family.</text>
</comment>
<comment type="cofactor">
    <cofactor evidence="7">
        <name>Zn(2+)</name>
        <dbReference type="ChEBI" id="CHEBI:29105"/>
    </cofactor>
    <text evidence="7">Binds 1 zinc ion.</text>
</comment>
<keyword evidence="5 7" id="KW-0378">Hydrolase</keyword>
<evidence type="ECO:0000256" key="5">
    <source>
        <dbReference type="ARBA" id="ARBA00022801"/>
    </source>
</evidence>
<dbReference type="InterPro" id="IPR020549">
    <property type="entry name" value="YbeY_CS"/>
</dbReference>
<name>A0ABR7QIF0_9FLAO</name>
<evidence type="ECO:0000313" key="8">
    <source>
        <dbReference type="EMBL" id="MBC8766889.1"/>
    </source>
</evidence>
<dbReference type="InterPro" id="IPR023091">
    <property type="entry name" value="MetalPrtase_cat_dom_sf_prd"/>
</dbReference>
<comment type="subcellular location">
    <subcellularLocation>
        <location evidence="7">Cytoplasm</location>
    </subcellularLocation>
</comment>
<evidence type="ECO:0000256" key="7">
    <source>
        <dbReference type="HAMAP-Rule" id="MF_00009"/>
    </source>
</evidence>
<feature type="binding site" evidence="7">
    <location>
        <position position="105"/>
    </location>
    <ligand>
        <name>Zn(2+)</name>
        <dbReference type="ChEBI" id="CHEBI:29105"/>
        <note>catalytic</note>
    </ligand>
</feature>
<keyword evidence="9" id="KW-1185">Reference proteome</keyword>
<feature type="binding site" evidence="7">
    <location>
        <position position="115"/>
    </location>
    <ligand>
        <name>Zn(2+)</name>
        <dbReference type="ChEBI" id="CHEBI:29105"/>
        <note>catalytic</note>
    </ligand>
</feature>
<keyword evidence="7" id="KW-0698">rRNA processing</keyword>
<evidence type="ECO:0000256" key="2">
    <source>
        <dbReference type="ARBA" id="ARBA00022722"/>
    </source>
</evidence>
<sequence>MIDFHYETDFVIGDETKFADWISRLVVSEGRNHSQLDFIFCDDEYLLKINQDYLNHDTYTDIITFPYEDLNGLAGDIFISVERVKDNASDFGVDFNTELKRVMAHGVLHLIGFGDKSVEEALLMRAKEDEKIKLFHVEH</sequence>
<dbReference type="InterPro" id="IPR002036">
    <property type="entry name" value="YbeY"/>
</dbReference>
<evidence type="ECO:0000256" key="3">
    <source>
        <dbReference type="ARBA" id="ARBA00022723"/>
    </source>
</evidence>
<dbReference type="EC" id="3.1.-.-" evidence="7"/>
<evidence type="ECO:0000256" key="6">
    <source>
        <dbReference type="ARBA" id="ARBA00022833"/>
    </source>
</evidence>
<dbReference type="Gene3D" id="3.40.390.30">
    <property type="entry name" value="Metalloproteases ('zincins'), catalytic domain"/>
    <property type="match status" value="1"/>
</dbReference>
<dbReference type="PANTHER" id="PTHR46986">
    <property type="entry name" value="ENDORIBONUCLEASE YBEY, CHLOROPLASTIC"/>
    <property type="match status" value="1"/>
</dbReference>
<keyword evidence="4 7" id="KW-0255">Endonuclease</keyword>
<reference evidence="8 9" key="1">
    <citation type="submission" date="2020-08" db="EMBL/GenBank/DDBJ databases">
        <title>Arenibacter gaetbuli sp. nov., isolated from a sand dune.</title>
        <authorList>
            <person name="Park S."/>
            <person name="Yoon J.-H."/>
        </authorList>
    </citation>
    <scope>NUCLEOTIDE SEQUENCE [LARGE SCALE GENOMIC DNA]</scope>
    <source>
        <strain evidence="8 9">BSSL-BM3</strain>
    </source>
</reference>
<dbReference type="PROSITE" id="PS01306">
    <property type="entry name" value="UPF0054"/>
    <property type="match status" value="1"/>
</dbReference>